<feature type="non-terminal residue" evidence="3">
    <location>
        <position position="122"/>
    </location>
</feature>
<dbReference type="PANTHER" id="PTHR10984:SF37">
    <property type="entry name" value="PROTEIN DISULFIDE-ISOMERASE 5-3"/>
    <property type="match status" value="1"/>
</dbReference>
<keyword evidence="1" id="KW-1133">Transmembrane helix</keyword>
<dbReference type="GO" id="GO:0030134">
    <property type="term" value="C:COPII-coated ER to Golgi transport vesicle"/>
    <property type="evidence" value="ECO:0007669"/>
    <property type="project" value="TreeGrafter"/>
</dbReference>
<gene>
    <name evidence="3" type="ORF">C1SCF055_LOCUS5022</name>
</gene>
<reference evidence="3" key="1">
    <citation type="submission" date="2022-10" db="EMBL/GenBank/DDBJ databases">
        <authorList>
            <person name="Chen Y."/>
            <person name="Dougan E. K."/>
            <person name="Chan C."/>
            <person name="Rhodes N."/>
            <person name="Thang M."/>
        </authorList>
    </citation>
    <scope>NUCLEOTIDE SEQUENCE</scope>
</reference>
<dbReference type="EMBL" id="CAMXCT030000300">
    <property type="protein sequence ID" value="CAL4764144.1"/>
    <property type="molecule type" value="Genomic_DNA"/>
</dbReference>
<protein>
    <submittedName>
        <fullName evidence="5">Thioredoxin domain-containing protein</fullName>
    </submittedName>
</protein>
<evidence type="ECO:0000256" key="1">
    <source>
        <dbReference type="SAM" id="Phobius"/>
    </source>
</evidence>
<evidence type="ECO:0000313" key="3">
    <source>
        <dbReference type="EMBL" id="CAI3976832.1"/>
    </source>
</evidence>
<dbReference type="GO" id="GO:0005783">
    <property type="term" value="C:endoplasmic reticulum"/>
    <property type="evidence" value="ECO:0007669"/>
    <property type="project" value="TreeGrafter"/>
</dbReference>
<evidence type="ECO:0000313" key="6">
    <source>
        <dbReference type="Proteomes" id="UP001152797"/>
    </source>
</evidence>
<comment type="caution">
    <text evidence="3">The sequence shown here is derived from an EMBL/GenBank/DDBJ whole genome shotgun (WGS) entry which is preliminary data.</text>
</comment>
<dbReference type="EMBL" id="CAMXCT020000300">
    <property type="protein sequence ID" value="CAL1130207.1"/>
    <property type="molecule type" value="Genomic_DNA"/>
</dbReference>
<evidence type="ECO:0000259" key="2">
    <source>
        <dbReference type="Pfam" id="PF13850"/>
    </source>
</evidence>
<evidence type="ECO:0000313" key="5">
    <source>
        <dbReference type="EMBL" id="CAL4764144.1"/>
    </source>
</evidence>
<dbReference type="AlphaFoldDB" id="A0A9P1BNX5"/>
<name>A0A9P1BNX5_9DINO</name>
<keyword evidence="1" id="KW-0472">Membrane</keyword>
<dbReference type="PANTHER" id="PTHR10984">
    <property type="entry name" value="ENDOPLASMIC RETICULUM-GOLGI INTERMEDIATE COMPARTMENT PROTEIN"/>
    <property type="match status" value="1"/>
</dbReference>
<reference evidence="4" key="2">
    <citation type="submission" date="2024-04" db="EMBL/GenBank/DDBJ databases">
        <authorList>
            <person name="Chen Y."/>
            <person name="Shah S."/>
            <person name="Dougan E. K."/>
            <person name="Thang M."/>
            <person name="Chan C."/>
        </authorList>
    </citation>
    <scope>NUCLEOTIDE SEQUENCE [LARGE SCALE GENOMIC DNA]</scope>
</reference>
<feature type="transmembrane region" description="Helical" evidence="1">
    <location>
        <begin position="29"/>
        <end position="48"/>
    </location>
</feature>
<dbReference type="EMBL" id="CAMXCT010000300">
    <property type="protein sequence ID" value="CAI3976832.1"/>
    <property type="molecule type" value="Genomic_DNA"/>
</dbReference>
<dbReference type="Pfam" id="PF13850">
    <property type="entry name" value="ERGIC_N"/>
    <property type="match status" value="1"/>
</dbReference>
<sequence>MSSSNTVTRTLINLDQFRVVSRDLTKGTFTGGAFTAVAYALLLLLLIAELRAFLRKNYQTNIIMDQNNDELIQINFDILMYDLPCKYLKIGVWDRFGEEKINSTDQFHYIPVDHKGQYKGMA</sequence>
<keyword evidence="1" id="KW-0812">Transmembrane</keyword>
<dbReference type="InterPro" id="IPR045888">
    <property type="entry name" value="Erv"/>
</dbReference>
<organism evidence="3">
    <name type="scientific">Cladocopium goreaui</name>
    <dbReference type="NCBI Taxonomy" id="2562237"/>
    <lineage>
        <taxon>Eukaryota</taxon>
        <taxon>Sar</taxon>
        <taxon>Alveolata</taxon>
        <taxon>Dinophyceae</taxon>
        <taxon>Suessiales</taxon>
        <taxon>Symbiodiniaceae</taxon>
        <taxon>Cladocopium</taxon>
    </lineage>
</organism>
<feature type="domain" description="Endoplasmic reticulum vesicle transporter N-terminal" evidence="2">
    <location>
        <begin position="13"/>
        <end position="100"/>
    </location>
</feature>
<accession>A0A9P1BNX5</accession>
<dbReference type="InterPro" id="IPR039542">
    <property type="entry name" value="Erv_N"/>
</dbReference>
<keyword evidence="6" id="KW-1185">Reference proteome</keyword>
<evidence type="ECO:0000313" key="4">
    <source>
        <dbReference type="EMBL" id="CAL1130207.1"/>
    </source>
</evidence>
<dbReference type="Proteomes" id="UP001152797">
    <property type="component" value="Unassembled WGS sequence"/>
</dbReference>
<dbReference type="OrthoDB" id="72053at2759"/>
<proteinExistence type="predicted"/>